<evidence type="ECO:0000256" key="7">
    <source>
        <dbReference type="PROSITE-ProRule" id="PRU00221"/>
    </source>
</evidence>
<reference evidence="9 10" key="1">
    <citation type="submission" date="2018-03" db="EMBL/GenBank/DDBJ databases">
        <title>Genomic Encyclopedia of Archaeal and Bacterial Type Strains, Phase II (KMG-II): from individual species to whole genera.</title>
        <authorList>
            <person name="Goeker M."/>
        </authorList>
    </citation>
    <scope>NUCLEOTIDE SEQUENCE [LARGE SCALE GENOMIC DNA]</scope>
    <source>
        <strain evidence="9 10">DSM 45312</strain>
    </source>
</reference>
<dbReference type="AlphaFoldDB" id="A0A2P8DSG1"/>
<dbReference type="InterPro" id="IPR019775">
    <property type="entry name" value="WD40_repeat_CS"/>
</dbReference>
<dbReference type="GO" id="GO:0004674">
    <property type="term" value="F:protein serine/threonine kinase activity"/>
    <property type="evidence" value="ECO:0007669"/>
    <property type="project" value="TreeGrafter"/>
</dbReference>
<dbReference type="InterPro" id="IPR008271">
    <property type="entry name" value="Ser/Thr_kinase_AS"/>
</dbReference>
<dbReference type="SUPFAM" id="SSF56112">
    <property type="entry name" value="Protein kinase-like (PK-like)"/>
    <property type="match status" value="1"/>
</dbReference>
<evidence type="ECO:0000256" key="4">
    <source>
        <dbReference type="ARBA" id="ARBA00022741"/>
    </source>
</evidence>
<organism evidence="9 10">
    <name type="scientific">Murinocardiopsis flavida</name>
    <dbReference type="NCBI Taxonomy" id="645275"/>
    <lineage>
        <taxon>Bacteria</taxon>
        <taxon>Bacillati</taxon>
        <taxon>Actinomycetota</taxon>
        <taxon>Actinomycetes</taxon>
        <taxon>Streptosporangiales</taxon>
        <taxon>Nocardiopsidaceae</taxon>
        <taxon>Murinocardiopsis</taxon>
    </lineage>
</organism>
<evidence type="ECO:0000313" key="9">
    <source>
        <dbReference type="EMBL" id="PSL00159.1"/>
    </source>
</evidence>
<accession>A0A2P8DSG1</accession>
<dbReference type="InterPro" id="IPR000719">
    <property type="entry name" value="Prot_kinase_dom"/>
</dbReference>
<dbReference type="Gene3D" id="1.10.510.10">
    <property type="entry name" value="Transferase(Phosphotransferase) domain 1"/>
    <property type="match status" value="1"/>
</dbReference>
<evidence type="ECO:0000256" key="3">
    <source>
        <dbReference type="ARBA" id="ARBA00022737"/>
    </source>
</evidence>
<dbReference type="EMBL" id="PYGA01000002">
    <property type="protein sequence ID" value="PSL00159.1"/>
    <property type="molecule type" value="Genomic_DNA"/>
</dbReference>
<gene>
    <name evidence="9" type="ORF">CLV63_102286</name>
</gene>
<dbReference type="PROSITE" id="PS00108">
    <property type="entry name" value="PROTEIN_KINASE_ST"/>
    <property type="match status" value="1"/>
</dbReference>
<dbReference type="PANTHER" id="PTHR43289">
    <property type="entry name" value="MITOGEN-ACTIVATED PROTEIN KINASE KINASE KINASE 20-RELATED"/>
    <property type="match status" value="1"/>
</dbReference>
<evidence type="ECO:0000259" key="8">
    <source>
        <dbReference type="PROSITE" id="PS50011"/>
    </source>
</evidence>
<dbReference type="Pfam" id="PF00069">
    <property type="entry name" value="Pkinase"/>
    <property type="match status" value="1"/>
</dbReference>
<evidence type="ECO:0000256" key="1">
    <source>
        <dbReference type="ARBA" id="ARBA00022574"/>
    </source>
</evidence>
<dbReference type="Pfam" id="PF00400">
    <property type="entry name" value="WD40"/>
    <property type="match status" value="3"/>
</dbReference>
<dbReference type="OrthoDB" id="951193at2"/>
<dbReference type="PROSITE" id="PS50011">
    <property type="entry name" value="PROTEIN_KINASE_DOM"/>
    <property type="match status" value="1"/>
</dbReference>
<dbReference type="PROSITE" id="PS50294">
    <property type="entry name" value="WD_REPEATS_REGION"/>
    <property type="match status" value="2"/>
</dbReference>
<dbReference type="Proteomes" id="UP000240542">
    <property type="component" value="Unassembled WGS sequence"/>
</dbReference>
<evidence type="ECO:0000256" key="6">
    <source>
        <dbReference type="ARBA" id="ARBA00022840"/>
    </source>
</evidence>
<feature type="repeat" description="WD" evidence="7">
    <location>
        <begin position="339"/>
        <end position="380"/>
    </location>
</feature>
<dbReference type="InterPro" id="IPR001680">
    <property type="entry name" value="WD40_rpt"/>
</dbReference>
<keyword evidence="1 7" id="KW-0853">WD repeat</keyword>
<dbReference type="CDD" id="cd14014">
    <property type="entry name" value="STKc_PknB_like"/>
    <property type="match status" value="1"/>
</dbReference>
<dbReference type="PROSITE" id="PS50082">
    <property type="entry name" value="WD_REPEATS_2"/>
    <property type="match status" value="2"/>
</dbReference>
<keyword evidence="6" id="KW-0067">ATP-binding</keyword>
<dbReference type="PANTHER" id="PTHR43289:SF34">
    <property type="entry name" value="SERINE_THREONINE-PROTEIN KINASE YBDM-RELATED"/>
    <property type="match status" value="1"/>
</dbReference>
<keyword evidence="5" id="KW-0418">Kinase</keyword>
<dbReference type="SUPFAM" id="SSF82171">
    <property type="entry name" value="DPP6 N-terminal domain-like"/>
    <property type="match status" value="1"/>
</dbReference>
<keyword evidence="2" id="KW-0808">Transferase</keyword>
<keyword evidence="4" id="KW-0547">Nucleotide-binding</keyword>
<keyword evidence="3" id="KW-0677">Repeat</keyword>
<keyword evidence="10" id="KW-1185">Reference proteome</keyword>
<evidence type="ECO:0000256" key="5">
    <source>
        <dbReference type="ARBA" id="ARBA00022777"/>
    </source>
</evidence>
<dbReference type="GO" id="GO:0005524">
    <property type="term" value="F:ATP binding"/>
    <property type="evidence" value="ECO:0007669"/>
    <property type="project" value="UniProtKB-KW"/>
</dbReference>
<name>A0A2P8DSG1_9ACTN</name>
<comment type="caution">
    <text evidence="9">The sequence shown here is derived from an EMBL/GenBank/DDBJ whole genome shotgun (WGS) entry which is preliminary data.</text>
</comment>
<evidence type="ECO:0000313" key="10">
    <source>
        <dbReference type="Proteomes" id="UP000240542"/>
    </source>
</evidence>
<sequence>MRDPRAPPDPRNGNICRAHSHGRLGRLVAIKVIRPEFAEESDYRRRFAREVAIAQRVSGAFSADVIQAAPGAVQPWLVTSYVPGPTLRQAVAKSGPLDEGALRVLALGMAEALRAIHAAGLVHRDLKPGNILLVDEGPRVIDFGIARSAEASVVTQEGGILGTPGFMSPEQAYGHELTGASDVFSLGSVLCYAATGREPFGTGTVAHRLSRIATEEPDTEGIPEWLRAPVLACMAKDPERRPTPERLLHGIGGAAAAPGGSWLPPAVREMIAAQDGGDGVIRYWESRTGDPDGTLDFPGSGTGARAVDWSPKGDRLATVVGGKALVYDPDDPQDDAVEIEHGQRTVEEVVFNHDGSVIATGGTDATVQLWDTATGANAGELTGPKGSVMALEFSPDGSVLVSSHLEMGESSTAVWNLAKGTELTRLEHNGDAFYANDVAFNKDGTLFTAGAGNGRIILWELPG</sequence>
<feature type="repeat" description="WD" evidence="7">
    <location>
        <begin position="428"/>
        <end position="463"/>
    </location>
</feature>
<dbReference type="Gene3D" id="3.30.200.20">
    <property type="entry name" value="Phosphorylase Kinase, domain 1"/>
    <property type="match status" value="1"/>
</dbReference>
<protein>
    <submittedName>
        <fullName evidence="9">WD domain G-beta repeat uncharacterized protein</fullName>
    </submittedName>
</protein>
<dbReference type="Gene3D" id="2.130.10.10">
    <property type="entry name" value="YVTN repeat-like/Quinoprotein amine dehydrogenase"/>
    <property type="match status" value="1"/>
</dbReference>
<dbReference type="SMART" id="SM00320">
    <property type="entry name" value="WD40"/>
    <property type="match status" value="4"/>
</dbReference>
<dbReference type="InterPro" id="IPR011009">
    <property type="entry name" value="Kinase-like_dom_sf"/>
</dbReference>
<proteinExistence type="predicted"/>
<dbReference type="RefSeq" id="WP_106581506.1">
    <property type="nucleotide sequence ID" value="NZ_PYGA01000002.1"/>
</dbReference>
<dbReference type="SMART" id="SM00220">
    <property type="entry name" value="S_TKc"/>
    <property type="match status" value="1"/>
</dbReference>
<dbReference type="InterPro" id="IPR015943">
    <property type="entry name" value="WD40/YVTN_repeat-like_dom_sf"/>
</dbReference>
<evidence type="ECO:0000256" key="2">
    <source>
        <dbReference type="ARBA" id="ARBA00022679"/>
    </source>
</evidence>
<dbReference type="PROSITE" id="PS00678">
    <property type="entry name" value="WD_REPEATS_1"/>
    <property type="match status" value="1"/>
</dbReference>
<feature type="domain" description="Protein kinase" evidence="8">
    <location>
        <begin position="1"/>
        <end position="263"/>
    </location>
</feature>